<dbReference type="Proteomes" id="UP000671845">
    <property type="component" value="Chromosome"/>
</dbReference>
<keyword evidence="2" id="KW-1185">Reference proteome</keyword>
<gene>
    <name evidence="1" type="ORF">HNO53_12900</name>
</gene>
<dbReference type="EMBL" id="CP053383">
    <property type="protein sequence ID" value="QTP59534.1"/>
    <property type="molecule type" value="Genomic_DNA"/>
</dbReference>
<protein>
    <submittedName>
        <fullName evidence="1">Uncharacterized protein</fullName>
    </submittedName>
</protein>
<accession>A0ABX7WL15</accession>
<reference evidence="1 2" key="1">
    <citation type="journal article" date="2021" name="Front. Microbiol.">
        <title>Aerobic Denitrification and Heterotrophic Sulfur Oxidation in the Genus Halomonas Revealed by Six Novel Species Characterizations and Genome-Based Analysis.</title>
        <authorList>
            <person name="Wang L."/>
            <person name="Shao Z."/>
        </authorList>
    </citation>
    <scope>NUCLEOTIDE SEQUENCE [LARGE SCALE GENOMIC DNA]</scope>
    <source>
        <strain evidence="1 2">MCCC 1A13718</strain>
    </source>
</reference>
<sequence length="102" mass="11659">MAKQAGLVTPRKKFNAGEVRSNLIKNLEGMCYFLISQGHNNEFRNPFSYPFKELVKAYERTHAIYSQNIANKSIAHQAAIIGTNSQEGGKYFQEYIKKLTEQ</sequence>
<organism evidence="1 2">
    <name type="scientific">Halomonas sulfidivorans</name>
    <dbReference type="NCBI Taxonomy" id="2733488"/>
    <lineage>
        <taxon>Bacteria</taxon>
        <taxon>Pseudomonadati</taxon>
        <taxon>Pseudomonadota</taxon>
        <taxon>Gammaproteobacteria</taxon>
        <taxon>Oceanospirillales</taxon>
        <taxon>Halomonadaceae</taxon>
        <taxon>Halomonas</taxon>
    </lineage>
</organism>
<dbReference type="RefSeq" id="WP_209472667.1">
    <property type="nucleotide sequence ID" value="NZ_CP053383.1"/>
</dbReference>
<evidence type="ECO:0000313" key="1">
    <source>
        <dbReference type="EMBL" id="QTP59534.1"/>
    </source>
</evidence>
<proteinExistence type="predicted"/>
<name>A0ABX7WL15_9GAMM</name>
<evidence type="ECO:0000313" key="2">
    <source>
        <dbReference type="Proteomes" id="UP000671845"/>
    </source>
</evidence>